<evidence type="ECO:0000256" key="2">
    <source>
        <dbReference type="ARBA" id="ARBA00023315"/>
    </source>
</evidence>
<dbReference type="PANTHER" id="PTHR43877">
    <property type="entry name" value="AMINOALKYLPHOSPHONATE N-ACETYLTRANSFERASE-RELATED-RELATED"/>
    <property type="match status" value="1"/>
</dbReference>
<dbReference type="OrthoDB" id="9796171at2"/>
<dbReference type="PROSITE" id="PS51186">
    <property type="entry name" value="GNAT"/>
    <property type="match status" value="1"/>
</dbReference>
<proteinExistence type="predicted"/>
<evidence type="ECO:0000256" key="1">
    <source>
        <dbReference type="ARBA" id="ARBA00022679"/>
    </source>
</evidence>
<dbReference type="Proteomes" id="UP000199318">
    <property type="component" value="Unassembled WGS sequence"/>
</dbReference>
<dbReference type="SUPFAM" id="SSF55729">
    <property type="entry name" value="Acyl-CoA N-acyltransferases (Nat)"/>
    <property type="match status" value="1"/>
</dbReference>
<dbReference type="Pfam" id="PF13673">
    <property type="entry name" value="Acetyltransf_10"/>
    <property type="match status" value="1"/>
</dbReference>
<organism evidence="4 5">
    <name type="scientific">Salisediminibacterium halotolerans</name>
    <dbReference type="NCBI Taxonomy" id="517425"/>
    <lineage>
        <taxon>Bacteria</taxon>
        <taxon>Bacillati</taxon>
        <taxon>Bacillota</taxon>
        <taxon>Bacilli</taxon>
        <taxon>Bacillales</taxon>
        <taxon>Bacillaceae</taxon>
        <taxon>Salisediminibacterium</taxon>
    </lineage>
</organism>
<accession>A0A1H9WHG7</accession>
<evidence type="ECO:0000313" key="5">
    <source>
        <dbReference type="Proteomes" id="UP000199318"/>
    </source>
</evidence>
<reference evidence="5" key="1">
    <citation type="submission" date="2016-10" db="EMBL/GenBank/DDBJ databases">
        <authorList>
            <person name="de Groot N.N."/>
        </authorList>
    </citation>
    <scope>NUCLEOTIDE SEQUENCE [LARGE SCALE GENOMIC DNA]</scope>
    <source>
        <strain evidence="5">10nlg</strain>
    </source>
</reference>
<evidence type="ECO:0000259" key="3">
    <source>
        <dbReference type="PROSITE" id="PS51186"/>
    </source>
</evidence>
<gene>
    <name evidence="4" type="ORF">SAMN05444126_13528</name>
</gene>
<dbReference type="CDD" id="cd04301">
    <property type="entry name" value="NAT_SF"/>
    <property type="match status" value="1"/>
</dbReference>
<comment type="caution">
    <text evidence="4">The sequence shown here is derived from an EMBL/GenBank/DDBJ whole genome shotgun (WGS) entry which is preliminary data.</text>
</comment>
<dbReference type="InterPro" id="IPR050832">
    <property type="entry name" value="Bact_Acetyltransf"/>
</dbReference>
<dbReference type="STRING" id="1464123.SAMN05444126_13528"/>
<dbReference type="AlphaFoldDB" id="A0A1H9WHG7"/>
<keyword evidence="1" id="KW-0808">Transferase</keyword>
<dbReference type="GO" id="GO:0016747">
    <property type="term" value="F:acyltransferase activity, transferring groups other than amino-acyl groups"/>
    <property type="evidence" value="ECO:0007669"/>
    <property type="project" value="InterPro"/>
</dbReference>
<protein>
    <submittedName>
        <fullName evidence="4">Predicted N-acyltransferase, GNAT family</fullName>
    </submittedName>
</protein>
<dbReference type="InterPro" id="IPR000182">
    <property type="entry name" value="GNAT_dom"/>
</dbReference>
<evidence type="ECO:0000313" key="4">
    <source>
        <dbReference type="EMBL" id="SES33366.1"/>
    </source>
</evidence>
<name>A0A1H9WHG7_9BACI</name>
<dbReference type="RefSeq" id="WP_093074841.1">
    <property type="nucleotide sequence ID" value="NZ_FOGV01000035.1"/>
</dbReference>
<keyword evidence="2" id="KW-0012">Acyltransferase</keyword>
<dbReference type="InterPro" id="IPR016181">
    <property type="entry name" value="Acyl_CoA_acyltransferase"/>
</dbReference>
<dbReference type="EMBL" id="FOGV01000035">
    <property type="protein sequence ID" value="SES33366.1"/>
    <property type="molecule type" value="Genomic_DNA"/>
</dbReference>
<dbReference type="Gene3D" id="3.40.630.30">
    <property type="match status" value="1"/>
</dbReference>
<keyword evidence="5" id="KW-1185">Reference proteome</keyword>
<dbReference type="PANTHER" id="PTHR43877:SF2">
    <property type="entry name" value="AMINOALKYLPHOSPHONATE N-ACETYLTRANSFERASE-RELATED"/>
    <property type="match status" value="1"/>
</dbReference>
<sequence>MTVTVKQAETEEEIADVFSVRRTVFINEQNVPETIEIDEKEDQSLHFIAYKDQRPAGAGRLRLEDKKAKAERVCVLTSLRNTGIGAIIMNEMENKAVECGASVMVLNAQLQALSFYSGLGYEAVSDIFYDAGIEHKTMEKQLIS</sequence>
<feature type="domain" description="N-acetyltransferase" evidence="3">
    <location>
        <begin position="3"/>
        <end position="143"/>
    </location>
</feature>